<evidence type="ECO:0000313" key="3">
    <source>
        <dbReference type="Proteomes" id="UP000193467"/>
    </source>
</evidence>
<feature type="region of interest" description="Disordered" evidence="1">
    <location>
        <begin position="80"/>
        <end position="105"/>
    </location>
</feature>
<evidence type="ECO:0000256" key="1">
    <source>
        <dbReference type="SAM" id="MobiDB-lite"/>
    </source>
</evidence>
<proteinExistence type="predicted"/>
<reference evidence="2 3" key="1">
    <citation type="submission" date="2016-07" db="EMBL/GenBank/DDBJ databases">
        <title>Pervasive Adenine N6-methylation of Active Genes in Fungi.</title>
        <authorList>
            <consortium name="DOE Joint Genome Institute"/>
            <person name="Mondo S.J."/>
            <person name="Dannebaum R.O."/>
            <person name="Kuo R.C."/>
            <person name="Labutti K."/>
            <person name="Haridas S."/>
            <person name="Kuo A."/>
            <person name="Salamov A."/>
            <person name="Ahrendt S.R."/>
            <person name="Lipzen A."/>
            <person name="Sullivan W."/>
            <person name="Andreopoulos W.B."/>
            <person name="Clum A."/>
            <person name="Lindquist E."/>
            <person name="Daum C."/>
            <person name="Ramamoorthy G.K."/>
            <person name="Gryganskyi A."/>
            <person name="Culley D."/>
            <person name="Magnuson J.K."/>
            <person name="James T.Y."/>
            <person name="O'Malley M.A."/>
            <person name="Stajich J.E."/>
            <person name="Spatafora J.W."/>
            <person name="Visel A."/>
            <person name="Grigoriev I.V."/>
        </authorList>
    </citation>
    <scope>NUCLEOTIDE SEQUENCE [LARGE SCALE GENOMIC DNA]</scope>
    <source>
        <strain evidence="2 3">62-1032</strain>
    </source>
</reference>
<dbReference type="Proteomes" id="UP000193467">
    <property type="component" value="Unassembled WGS sequence"/>
</dbReference>
<keyword evidence="3" id="KW-1185">Reference proteome</keyword>
<dbReference type="InParanoid" id="A0A1Y2FYJ8"/>
<feature type="region of interest" description="Disordered" evidence="1">
    <location>
        <begin position="1"/>
        <end position="21"/>
    </location>
</feature>
<sequence length="224" mass="25157">MDLLPKPEALQHHHSNRHSLLRLRNGATSTSQWTSLAAQRSAAAREQEDAETIALQRSALQSASAMIRTLQERLQLLESNTIVTPSPTPTPRFTPSPPPASTSSAASLRLQALAHGLQVESLRLQVEEVQSRSVSRAGSEAGDLEVERKEEGESEEESEMSEEEDEEVEGMERFELTERDYLRWVDERRLEEGEVDADGVPVRRRRGSALRSKRQVVVRERVGR</sequence>
<gene>
    <name evidence="2" type="ORF">BCR35DRAFT_300934</name>
</gene>
<protein>
    <submittedName>
        <fullName evidence="2">Uncharacterized protein</fullName>
    </submittedName>
</protein>
<accession>A0A1Y2FYJ8</accession>
<evidence type="ECO:0000313" key="2">
    <source>
        <dbReference type="EMBL" id="ORY89120.1"/>
    </source>
</evidence>
<feature type="compositionally biased region" description="Pro residues" evidence="1">
    <location>
        <begin position="86"/>
        <end position="100"/>
    </location>
</feature>
<dbReference type="AlphaFoldDB" id="A0A1Y2FYJ8"/>
<feature type="compositionally biased region" description="Acidic residues" evidence="1">
    <location>
        <begin position="152"/>
        <end position="169"/>
    </location>
</feature>
<feature type="compositionally biased region" description="Basic residues" evidence="1">
    <location>
        <begin position="12"/>
        <end position="21"/>
    </location>
</feature>
<comment type="caution">
    <text evidence="2">The sequence shown here is derived from an EMBL/GenBank/DDBJ whole genome shotgun (WGS) entry which is preliminary data.</text>
</comment>
<feature type="region of interest" description="Disordered" evidence="1">
    <location>
        <begin position="130"/>
        <end position="173"/>
    </location>
</feature>
<dbReference type="EMBL" id="MCGR01000007">
    <property type="protein sequence ID" value="ORY89120.1"/>
    <property type="molecule type" value="Genomic_DNA"/>
</dbReference>
<organism evidence="2 3">
    <name type="scientific">Leucosporidium creatinivorum</name>
    <dbReference type="NCBI Taxonomy" id="106004"/>
    <lineage>
        <taxon>Eukaryota</taxon>
        <taxon>Fungi</taxon>
        <taxon>Dikarya</taxon>
        <taxon>Basidiomycota</taxon>
        <taxon>Pucciniomycotina</taxon>
        <taxon>Microbotryomycetes</taxon>
        <taxon>Leucosporidiales</taxon>
        <taxon>Leucosporidium</taxon>
    </lineage>
</organism>
<name>A0A1Y2FYJ8_9BASI</name>